<dbReference type="PANTHER" id="PTHR36922:SF1">
    <property type="entry name" value="DUF1993 DOMAIN-CONTAINING PROTEIN"/>
    <property type="match status" value="1"/>
</dbReference>
<dbReference type="SUPFAM" id="SSF109854">
    <property type="entry name" value="DinB/YfiT-like putative metalloenzymes"/>
    <property type="match status" value="1"/>
</dbReference>
<dbReference type="PANTHER" id="PTHR36922">
    <property type="entry name" value="BLL2446 PROTEIN"/>
    <property type="match status" value="1"/>
</dbReference>
<keyword evidence="2" id="KW-1185">Reference proteome</keyword>
<evidence type="ECO:0008006" key="3">
    <source>
        <dbReference type="Google" id="ProtNLM"/>
    </source>
</evidence>
<accession>A0A840BGA2</accession>
<dbReference type="InterPro" id="IPR034660">
    <property type="entry name" value="DinB/YfiT-like"/>
</dbReference>
<dbReference type="Pfam" id="PF09351">
    <property type="entry name" value="DUF1993"/>
    <property type="match status" value="1"/>
</dbReference>
<dbReference type="EMBL" id="JACIET010000001">
    <property type="protein sequence ID" value="MBB4012571.1"/>
    <property type="molecule type" value="Genomic_DNA"/>
</dbReference>
<reference evidence="1 2" key="1">
    <citation type="submission" date="2020-08" db="EMBL/GenBank/DDBJ databases">
        <title>Genomic Encyclopedia of Type Strains, Phase IV (KMG-IV): sequencing the most valuable type-strain genomes for metagenomic binning, comparative biology and taxonomic classification.</title>
        <authorList>
            <person name="Goeker M."/>
        </authorList>
    </citation>
    <scope>NUCLEOTIDE SEQUENCE [LARGE SCALE GENOMIC DNA]</scope>
    <source>
        <strain evidence="1 2">DSM 106739</strain>
    </source>
</reference>
<dbReference type="InterPro" id="IPR018531">
    <property type="entry name" value="DUF1993"/>
</dbReference>
<dbReference type="RefSeq" id="WP_183634361.1">
    <property type="nucleotide sequence ID" value="NZ_BAABLE010000011.1"/>
</dbReference>
<organism evidence="1 2">
    <name type="scientific">Niveibacterium umoris</name>
    <dbReference type="NCBI Taxonomy" id="1193620"/>
    <lineage>
        <taxon>Bacteria</taxon>
        <taxon>Pseudomonadati</taxon>
        <taxon>Pseudomonadota</taxon>
        <taxon>Betaproteobacteria</taxon>
        <taxon>Rhodocyclales</taxon>
        <taxon>Rhodocyclaceae</taxon>
        <taxon>Niveibacterium</taxon>
    </lineage>
</organism>
<evidence type="ECO:0000313" key="1">
    <source>
        <dbReference type="EMBL" id="MBB4012571.1"/>
    </source>
</evidence>
<dbReference type="Gene3D" id="1.20.120.450">
    <property type="entry name" value="dinb family like domain"/>
    <property type="match status" value="1"/>
</dbReference>
<protein>
    <recommendedName>
        <fullName evidence="3">DUF1993 domain-containing protein</fullName>
    </recommendedName>
</protein>
<comment type="caution">
    <text evidence="1">The sequence shown here is derived from an EMBL/GenBank/DDBJ whole genome shotgun (WGS) entry which is preliminary data.</text>
</comment>
<gene>
    <name evidence="1" type="ORF">GGR36_001879</name>
</gene>
<evidence type="ECO:0000313" key="2">
    <source>
        <dbReference type="Proteomes" id="UP000561045"/>
    </source>
</evidence>
<dbReference type="Proteomes" id="UP000561045">
    <property type="component" value="Unassembled WGS sequence"/>
</dbReference>
<proteinExistence type="predicted"/>
<name>A0A840BGA2_9RHOO</name>
<dbReference type="AlphaFoldDB" id="A0A840BGA2"/>
<sequence>MTCSLYTASVPVFSRYLRQLDTMLDKAARHVSEQRGGDATLLAARLAPDMFPLRQQISTAIGFSLRACAPVAARAVPVMPPGDADFAALRARIAFALAWLADLPPDQIDGGATRTITTMAGQATHTLNGADYLLHYALPNFFFHLGMAYAILRAQGVPLGKPDFDGFHAYAPGFSFPLVSS</sequence>